<sequence>MARLVDNFTSLTLNKFSSFFIGIYHALYRFKKINKCHVDNLSRSIFFLSHIYSFQKIFQDPLNRLLTFSNLNYKMFCVFYIRKYILNFKFCNISSIILKTTIIFIWYLAWRKLAKTIKTTYRAIELVPSEFYGFRIIAVNSYGEGIPSSVIEVNTLGDEDILDNFSMDLPENALLVGLVPKRNLSKDPIKDETSEEELGHLIILLFSDELAIVWFRNDQEIWAQYNKTEIVLIDETSTLTIYNVDENDVGFIVAQVDYFLDSNLAYITFQVPPKLIYEGPPIRSNLWQLSCFQMTYIQSTYNCNSRLMILLVDVELLKEKQYTPLSKNLHSIFSVRFIDILDAIDITTEGLFVYNAIKNENSVSSPLDIYVISLMYIYICMLHDKQSFSFRIELEFHRNNDVSNRKINISDGLQNALYGNIIEQNKINSYKRKKASITQELCEELSTFQHCE</sequence>
<dbReference type="InterPro" id="IPR013783">
    <property type="entry name" value="Ig-like_fold"/>
</dbReference>
<dbReference type="AlphaFoldDB" id="A0A1I7WPR8"/>
<dbReference type="Proteomes" id="UP000095283">
    <property type="component" value="Unplaced"/>
</dbReference>
<dbReference type="WBParaSite" id="Hba_07142">
    <property type="protein sequence ID" value="Hba_07142"/>
    <property type="gene ID" value="Hba_07142"/>
</dbReference>
<dbReference type="Gene3D" id="2.60.40.10">
    <property type="entry name" value="Immunoglobulins"/>
    <property type="match status" value="1"/>
</dbReference>
<dbReference type="InterPro" id="IPR036179">
    <property type="entry name" value="Ig-like_dom_sf"/>
</dbReference>
<accession>A0A1I7WPR8</accession>
<keyword evidence="1" id="KW-0812">Transmembrane</keyword>
<dbReference type="CDD" id="cd00063">
    <property type="entry name" value="FN3"/>
    <property type="match status" value="1"/>
</dbReference>
<evidence type="ECO:0000313" key="3">
    <source>
        <dbReference type="WBParaSite" id="Hba_07142"/>
    </source>
</evidence>
<name>A0A1I7WPR8_HETBA</name>
<feature type="transmembrane region" description="Helical" evidence="1">
    <location>
        <begin position="90"/>
        <end position="110"/>
    </location>
</feature>
<dbReference type="InterPro" id="IPR036116">
    <property type="entry name" value="FN3_sf"/>
</dbReference>
<evidence type="ECO:0000256" key="1">
    <source>
        <dbReference type="SAM" id="Phobius"/>
    </source>
</evidence>
<dbReference type="SUPFAM" id="SSF49265">
    <property type="entry name" value="Fibronectin type III"/>
    <property type="match status" value="1"/>
</dbReference>
<keyword evidence="1" id="KW-0472">Membrane</keyword>
<protein>
    <submittedName>
        <fullName evidence="3">Ig-like domain-containing protein</fullName>
    </submittedName>
</protein>
<organism evidence="2 3">
    <name type="scientific">Heterorhabditis bacteriophora</name>
    <name type="common">Entomopathogenic nematode worm</name>
    <dbReference type="NCBI Taxonomy" id="37862"/>
    <lineage>
        <taxon>Eukaryota</taxon>
        <taxon>Metazoa</taxon>
        <taxon>Ecdysozoa</taxon>
        <taxon>Nematoda</taxon>
        <taxon>Chromadorea</taxon>
        <taxon>Rhabditida</taxon>
        <taxon>Rhabditina</taxon>
        <taxon>Rhabditomorpha</taxon>
        <taxon>Strongyloidea</taxon>
        <taxon>Heterorhabditidae</taxon>
        <taxon>Heterorhabditis</taxon>
    </lineage>
</organism>
<evidence type="ECO:0000313" key="2">
    <source>
        <dbReference type="Proteomes" id="UP000095283"/>
    </source>
</evidence>
<proteinExistence type="predicted"/>
<keyword evidence="2" id="KW-1185">Reference proteome</keyword>
<reference evidence="3" key="1">
    <citation type="submission" date="2016-11" db="UniProtKB">
        <authorList>
            <consortium name="WormBaseParasite"/>
        </authorList>
    </citation>
    <scope>IDENTIFICATION</scope>
</reference>
<keyword evidence="1" id="KW-1133">Transmembrane helix</keyword>
<dbReference type="SUPFAM" id="SSF48726">
    <property type="entry name" value="Immunoglobulin"/>
    <property type="match status" value="1"/>
</dbReference>
<dbReference type="InterPro" id="IPR003961">
    <property type="entry name" value="FN3_dom"/>
</dbReference>